<evidence type="ECO:0000256" key="5">
    <source>
        <dbReference type="ARBA" id="ARBA00022840"/>
    </source>
</evidence>
<dbReference type="GO" id="GO:0005524">
    <property type="term" value="F:ATP binding"/>
    <property type="evidence" value="ECO:0007669"/>
    <property type="project" value="UniProtKB-KW"/>
</dbReference>
<evidence type="ECO:0000313" key="12">
    <source>
        <dbReference type="EMBL" id="MEE2041775.1"/>
    </source>
</evidence>
<dbReference type="InterPro" id="IPR003593">
    <property type="entry name" value="AAA+_ATPase"/>
</dbReference>
<dbReference type="EMBL" id="JAUZMY010000069">
    <property type="protein sequence ID" value="MEE2041775.1"/>
    <property type="molecule type" value="Genomic_DNA"/>
</dbReference>
<feature type="region of interest" description="Disordered" evidence="10">
    <location>
        <begin position="309"/>
        <end position="334"/>
    </location>
</feature>
<keyword evidence="13" id="KW-1185">Reference proteome</keyword>
<sequence length="334" mass="35878">MTHPSPAIHAEGLHKRYGTTRALDGVCLTVPPGTVLGLLGPNGAGKTTVVRTLATLLRPDSGHALVAGYDVVTQADRVRAEIGLTGQYASVDELLTGRENLVMFSRLYGYAPHAAAERAESLLERFDLVEAADRRADGYSGGMRRRLDLAVSLVQEPSVLFLDEPTTGLDPRSRIQVWESVRALVASGTTVLLTTQYLEEADQLADTVTVIDHGRVIAEGTPDALKAQVGGDRLDVLVRDPADLEATAEVLRSAVSAPVGVHREEQRVSVPAEDRMAVLTRAVRALDGSGLRVEDVSVRRPTLDEVFLGLTGTSPADRSGNPRTDDVTTTEEYR</sequence>
<comment type="caution">
    <text evidence="12">The sequence shown here is derived from an EMBL/GenBank/DDBJ whole genome shotgun (WGS) entry which is preliminary data.</text>
</comment>
<dbReference type="InterPro" id="IPR025302">
    <property type="entry name" value="DrrA1/2-like_C"/>
</dbReference>
<keyword evidence="5 12" id="KW-0067">ATP-binding</keyword>
<dbReference type="PROSITE" id="PS50893">
    <property type="entry name" value="ABC_TRANSPORTER_2"/>
    <property type="match status" value="1"/>
</dbReference>
<evidence type="ECO:0000313" key="13">
    <source>
        <dbReference type="Proteomes" id="UP001356095"/>
    </source>
</evidence>
<accession>A0ABU7KHS7</accession>
<dbReference type="InterPro" id="IPR017871">
    <property type="entry name" value="ABC_transporter-like_CS"/>
</dbReference>
<keyword evidence="3" id="KW-1003">Cell membrane</keyword>
<proteinExistence type="inferred from homology"/>
<dbReference type="PANTHER" id="PTHR42711:SF19">
    <property type="entry name" value="DOXORUBICIN RESISTANCE ATP-BINDING PROTEIN DRRA"/>
    <property type="match status" value="1"/>
</dbReference>
<dbReference type="Pfam" id="PF13732">
    <property type="entry name" value="DrrA1-3_C"/>
    <property type="match status" value="1"/>
</dbReference>
<dbReference type="InterPro" id="IPR050763">
    <property type="entry name" value="ABC_transporter_ATP-binding"/>
</dbReference>
<dbReference type="SUPFAM" id="SSF52540">
    <property type="entry name" value="P-loop containing nucleoside triphosphate hydrolases"/>
    <property type="match status" value="1"/>
</dbReference>
<dbReference type="InterPro" id="IPR003439">
    <property type="entry name" value="ABC_transporter-like_ATP-bd"/>
</dbReference>
<evidence type="ECO:0000256" key="1">
    <source>
        <dbReference type="ARBA" id="ARBA00004413"/>
    </source>
</evidence>
<evidence type="ECO:0000256" key="7">
    <source>
        <dbReference type="ARBA" id="ARBA00023136"/>
    </source>
</evidence>
<dbReference type="Pfam" id="PF00005">
    <property type="entry name" value="ABC_tran"/>
    <property type="match status" value="1"/>
</dbReference>
<dbReference type="Gene3D" id="3.40.50.300">
    <property type="entry name" value="P-loop containing nucleotide triphosphate hydrolases"/>
    <property type="match status" value="1"/>
</dbReference>
<dbReference type="InterPro" id="IPR027417">
    <property type="entry name" value="P-loop_NTPase"/>
</dbReference>
<evidence type="ECO:0000256" key="6">
    <source>
        <dbReference type="ARBA" id="ARBA00022967"/>
    </source>
</evidence>
<comment type="subcellular location">
    <subcellularLocation>
        <location evidence="1">Cell membrane</location>
        <topology evidence="1">Peripheral membrane protein</topology>
        <orientation evidence="1">Cytoplasmic side</orientation>
    </subcellularLocation>
</comment>
<name>A0ABU7KHS7_9ACTN</name>
<evidence type="ECO:0000256" key="3">
    <source>
        <dbReference type="ARBA" id="ARBA00022475"/>
    </source>
</evidence>
<evidence type="ECO:0000256" key="2">
    <source>
        <dbReference type="ARBA" id="ARBA00022448"/>
    </source>
</evidence>
<gene>
    <name evidence="12" type="ORF">Q8791_31590</name>
</gene>
<feature type="domain" description="ABC transporter" evidence="11">
    <location>
        <begin position="8"/>
        <end position="238"/>
    </location>
</feature>
<reference evidence="12 13" key="1">
    <citation type="submission" date="2023-08" db="EMBL/GenBank/DDBJ databases">
        <authorList>
            <person name="Girao M."/>
            <person name="Carvalho M.F."/>
        </authorList>
    </citation>
    <scope>NUCLEOTIDE SEQUENCE [LARGE SCALE GENOMIC DNA]</scope>
    <source>
        <strain evidence="12 13">CT-R113</strain>
    </source>
</reference>
<dbReference type="NCBIfam" id="TIGR01188">
    <property type="entry name" value="drrA"/>
    <property type="match status" value="1"/>
</dbReference>
<keyword evidence="2" id="KW-0813">Transport</keyword>
<dbReference type="PANTHER" id="PTHR42711">
    <property type="entry name" value="ABC TRANSPORTER ATP-BINDING PROTEIN"/>
    <property type="match status" value="1"/>
</dbReference>
<evidence type="ECO:0000256" key="9">
    <source>
        <dbReference type="ARBA" id="ARBA00049985"/>
    </source>
</evidence>
<keyword evidence="7" id="KW-0472">Membrane</keyword>
<dbReference type="RefSeq" id="WP_330095526.1">
    <property type="nucleotide sequence ID" value="NZ_JAUZMY010000069.1"/>
</dbReference>
<dbReference type="InterPro" id="IPR005894">
    <property type="entry name" value="DrrA"/>
</dbReference>
<protein>
    <submittedName>
        <fullName evidence="12">ATP-binding cassette domain-containing protein</fullName>
    </submittedName>
</protein>
<keyword evidence="4" id="KW-0547">Nucleotide-binding</keyword>
<dbReference type="SMART" id="SM00382">
    <property type="entry name" value="AAA"/>
    <property type="match status" value="1"/>
</dbReference>
<organism evidence="12 13">
    <name type="scientific">Nocardiopsis codii</name>
    <dbReference type="NCBI Taxonomy" id="3065942"/>
    <lineage>
        <taxon>Bacteria</taxon>
        <taxon>Bacillati</taxon>
        <taxon>Actinomycetota</taxon>
        <taxon>Actinomycetes</taxon>
        <taxon>Streptosporangiales</taxon>
        <taxon>Nocardiopsidaceae</taxon>
        <taxon>Nocardiopsis</taxon>
    </lineage>
</organism>
<evidence type="ECO:0000256" key="4">
    <source>
        <dbReference type="ARBA" id="ARBA00022741"/>
    </source>
</evidence>
<evidence type="ECO:0000256" key="10">
    <source>
        <dbReference type="SAM" id="MobiDB-lite"/>
    </source>
</evidence>
<dbReference type="PROSITE" id="PS00211">
    <property type="entry name" value="ABC_TRANSPORTER_1"/>
    <property type="match status" value="1"/>
</dbReference>
<feature type="compositionally biased region" description="Basic and acidic residues" evidence="10">
    <location>
        <begin position="323"/>
        <end position="334"/>
    </location>
</feature>
<keyword evidence="6" id="KW-1278">Translocase</keyword>
<evidence type="ECO:0000256" key="8">
    <source>
        <dbReference type="ARBA" id="ARBA00023251"/>
    </source>
</evidence>
<keyword evidence="8" id="KW-0046">Antibiotic resistance</keyword>
<dbReference type="Proteomes" id="UP001356095">
    <property type="component" value="Unassembled WGS sequence"/>
</dbReference>
<comment type="similarity">
    <text evidence="9">Belongs to the ABC transporter superfamily. Drug exporter-1 (DrugE1) (TC 3.A.1.105) family.</text>
</comment>
<evidence type="ECO:0000259" key="11">
    <source>
        <dbReference type="PROSITE" id="PS50893"/>
    </source>
</evidence>